<keyword evidence="2" id="KW-1185">Reference proteome</keyword>
<accession>A0A4Y2LIK9</accession>
<reference evidence="1 2" key="1">
    <citation type="journal article" date="2019" name="Sci. Rep.">
        <title>Orb-weaving spider Araneus ventricosus genome elucidates the spidroin gene catalogue.</title>
        <authorList>
            <person name="Kono N."/>
            <person name="Nakamura H."/>
            <person name="Ohtoshi R."/>
            <person name="Moran D.A.P."/>
            <person name="Shinohara A."/>
            <person name="Yoshida Y."/>
            <person name="Fujiwara M."/>
            <person name="Mori M."/>
            <person name="Tomita M."/>
            <person name="Arakawa K."/>
        </authorList>
    </citation>
    <scope>NUCLEOTIDE SEQUENCE [LARGE SCALE GENOMIC DNA]</scope>
</reference>
<gene>
    <name evidence="1" type="ORF">AVEN_25804_1</name>
</gene>
<evidence type="ECO:0000313" key="2">
    <source>
        <dbReference type="Proteomes" id="UP000499080"/>
    </source>
</evidence>
<sequence>MPKFYFAIYLESGGWWGQGIIDGISRGHKLLYEIKIVEIAPVVGSGELSEGFFPMENVEWRYSFSISLENGAWCWEETLGDISRRHKLSYEIKVIEIAPVVGAGVPTPGFANYFQ</sequence>
<protein>
    <submittedName>
        <fullName evidence="1">Uncharacterized protein</fullName>
    </submittedName>
</protein>
<comment type="caution">
    <text evidence="1">The sequence shown here is derived from an EMBL/GenBank/DDBJ whole genome shotgun (WGS) entry which is preliminary data.</text>
</comment>
<dbReference type="Proteomes" id="UP000499080">
    <property type="component" value="Unassembled WGS sequence"/>
</dbReference>
<dbReference type="AlphaFoldDB" id="A0A4Y2LIK9"/>
<evidence type="ECO:0000313" key="1">
    <source>
        <dbReference type="EMBL" id="GBN14591.1"/>
    </source>
</evidence>
<proteinExistence type="predicted"/>
<dbReference type="EMBL" id="BGPR01005921">
    <property type="protein sequence ID" value="GBN14591.1"/>
    <property type="molecule type" value="Genomic_DNA"/>
</dbReference>
<name>A0A4Y2LIK9_ARAVE</name>
<organism evidence="1 2">
    <name type="scientific">Araneus ventricosus</name>
    <name type="common">Orbweaver spider</name>
    <name type="synonym">Epeira ventricosa</name>
    <dbReference type="NCBI Taxonomy" id="182803"/>
    <lineage>
        <taxon>Eukaryota</taxon>
        <taxon>Metazoa</taxon>
        <taxon>Ecdysozoa</taxon>
        <taxon>Arthropoda</taxon>
        <taxon>Chelicerata</taxon>
        <taxon>Arachnida</taxon>
        <taxon>Araneae</taxon>
        <taxon>Araneomorphae</taxon>
        <taxon>Entelegynae</taxon>
        <taxon>Araneoidea</taxon>
        <taxon>Araneidae</taxon>
        <taxon>Araneus</taxon>
    </lineage>
</organism>